<dbReference type="PIRSF" id="PIRSF037219">
    <property type="entry name" value="NOS_oxygenase"/>
    <property type="match status" value="1"/>
</dbReference>
<evidence type="ECO:0000256" key="8">
    <source>
        <dbReference type="ARBA" id="ARBA00023002"/>
    </source>
</evidence>
<comment type="miscellaneous">
    <text evidence="11">This protein is similar to the oxygenase domain of eukaryotic nitric oxide synthases but lacks the reductase domain which, in eukaryotes, is responsible for transfer of electrons to the ferric heme during nitric oxide synthesis.</text>
</comment>
<dbReference type="RefSeq" id="WP_377349759.1">
    <property type="nucleotide sequence ID" value="NZ_JBHLTP010000012.1"/>
</dbReference>
<feature type="domain" description="Nitric oxide synthase (NOS)" evidence="12">
    <location>
        <begin position="1"/>
        <end position="355"/>
    </location>
</feature>
<accession>A0ABV6LR32</accession>
<evidence type="ECO:0000256" key="6">
    <source>
        <dbReference type="ARBA" id="ARBA00022617"/>
    </source>
</evidence>
<evidence type="ECO:0000256" key="7">
    <source>
        <dbReference type="ARBA" id="ARBA00022723"/>
    </source>
</evidence>
<evidence type="ECO:0000256" key="3">
    <source>
        <dbReference type="ARBA" id="ARBA00005411"/>
    </source>
</evidence>
<dbReference type="InterPro" id="IPR044940">
    <property type="entry name" value="NOS_dom_2"/>
</dbReference>
<sequence>MQQAEQFITTCYEELGKSSEELTARLTEIAAEIEQYGFYEHTFEEIDHGAKMAWRNSNKCIGRLFWNSLKVFDKRGLQTVDEVRDALEAHVRYATNGGKIRSTITVFHPVHNKENAVRIWNHQLIRYAGYETEDGVLGDPASIAFTKKCTELGWVGEGTHYDILPWVIQIGDESPVWFEVPNDIVLEIPLRHPHYDWFSDLHLKWYAVPILSDMKLEIGGIEYVGAPFNGWYMETEIGARNLADECRYNMLPKVASFMGLDIKRNQSLWKDRALLELNAAVIHSYKEDGVNIVDHHTAAQQFHSFEMKEHHHGRKVTGDWVWLNPPLSPATTHMFHKEYDNTIHSPNYYYQDQPY</sequence>
<dbReference type="Gene3D" id="3.90.340.10">
    <property type="entry name" value="Nitric Oxide Synthase, Chain A, domain 1"/>
    <property type="match status" value="1"/>
</dbReference>
<dbReference type="CDD" id="cd00575">
    <property type="entry name" value="NOS_oxygenase"/>
    <property type="match status" value="1"/>
</dbReference>
<comment type="subunit">
    <text evidence="11">Homodimer.</text>
</comment>
<evidence type="ECO:0000259" key="12">
    <source>
        <dbReference type="Pfam" id="PF02898"/>
    </source>
</evidence>
<dbReference type="InterPro" id="IPR004030">
    <property type="entry name" value="NOS_N"/>
</dbReference>
<reference evidence="13 14" key="1">
    <citation type="submission" date="2024-09" db="EMBL/GenBank/DDBJ databases">
        <authorList>
            <person name="Sun Q."/>
            <person name="Mori K."/>
        </authorList>
    </citation>
    <scope>NUCLEOTIDE SEQUENCE [LARGE SCALE GENOMIC DNA]</scope>
    <source>
        <strain evidence="13 14">NCAIM B.02529</strain>
    </source>
</reference>
<keyword evidence="9 11" id="KW-0408">Iron</keyword>
<protein>
    <recommendedName>
        <fullName evidence="5 11">Nitric oxide synthase oxygenase</fullName>
        <ecNumber evidence="4 11">1.14.14.47</ecNumber>
    </recommendedName>
</protein>
<dbReference type="InterPro" id="IPR050607">
    <property type="entry name" value="NOS"/>
</dbReference>
<comment type="similarity">
    <text evidence="3 11">Belongs to the NOS family. Bacterial NOS oxygenase subfamily.</text>
</comment>
<dbReference type="PANTHER" id="PTHR43410:SF1">
    <property type="entry name" value="NITRIC OXIDE SYNTHASE"/>
    <property type="match status" value="1"/>
</dbReference>
<dbReference type="Gene3D" id="3.90.440.10">
    <property type="entry name" value="Nitric Oxide Synthase,Heme Domain,Chain A domain 2"/>
    <property type="match status" value="1"/>
</dbReference>
<evidence type="ECO:0000313" key="13">
    <source>
        <dbReference type="EMBL" id="MFC0524870.1"/>
    </source>
</evidence>
<name>A0ABV6LR32_9BACI</name>
<evidence type="ECO:0000256" key="1">
    <source>
        <dbReference type="ARBA" id="ARBA00001971"/>
    </source>
</evidence>
<evidence type="ECO:0000313" key="14">
    <source>
        <dbReference type="Proteomes" id="UP001589836"/>
    </source>
</evidence>
<keyword evidence="8 11" id="KW-0560">Oxidoreductase</keyword>
<comment type="caution">
    <text evidence="13">The sequence shown here is derived from an EMBL/GenBank/DDBJ whole genome shotgun (WGS) entry which is preliminary data.</text>
</comment>
<dbReference type="PANTHER" id="PTHR43410">
    <property type="entry name" value="NITRIC OXIDE SYNTHASE OXYGENASE"/>
    <property type="match status" value="1"/>
</dbReference>
<proteinExistence type="inferred from homology"/>
<gene>
    <name evidence="13" type="ORF">ACFFGV_14925</name>
</gene>
<dbReference type="EC" id="1.14.14.47" evidence="4 11"/>
<dbReference type="InterPro" id="IPR036119">
    <property type="entry name" value="NOS_N_sf"/>
</dbReference>
<comment type="function">
    <text evidence="2 11">Catalyzes the production of nitric oxide.</text>
</comment>
<dbReference type="Gene3D" id="3.90.1230.10">
    <property type="entry name" value="Nitric Oxide Synthase, Chain A, domain 3"/>
    <property type="match status" value="1"/>
</dbReference>
<keyword evidence="7 11" id="KW-0479">Metal-binding</keyword>
<dbReference type="Proteomes" id="UP001589836">
    <property type="component" value="Unassembled WGS sequence"/>
</dbReference>
<keyword evidence="14" id="KW-1185">Reference proteome</keyword>
<dbReference type="InterPro" id="IPR017142">
    <property type="entry name" value="Nitric_oxide_synthase_Oase-su"/>
</dbReference>
<dbReference type="Pfam" id="PF02898">
    <property type="entry name" value="NO_synthase"/>
    <property type="match status" value="1"/>
</dbReference>
<evidence type="ECO:0000256" key="5">
    <source>
        <dbReference type="ARBA" id="ARBA00018859"/>
    </source>
</evidence>
<keyword evidence="6 11" id="KW-0349">Heme</keyword>
<comment type="catalytic activity">
    <reaction evidence="10">
        <text>3 reduced [flavodoxin] + 2 L-arginine + 4 O2 = 3 oxidized [flavodoxin] + 2 L-citrulline + 2 nitric oxide + 4 H2O + 5 H(+)</text>
        <dbReference type="Rhea" id="RHEA:52324"/>
        <dbReference type="Rhea" id="RHEA-COMP:10622"/>
        <dbReference type="Rhea" id="RHEA-COMP:10623"/>
        <dbReference type="ChEBI" id="CHEBI:15377"/>
        <dbReference type="ChEBI" id="CHEBI:15378"/>
        <dbReference type="ChEBI" id="CHEBI:15379"/>
        <dbReference type="ChEBI" id="CHEBI:16480"/>
        <dbReference type="ChEBI" id="CHEBI:32682"/>
        <dbReference type="ChEBI" id="CHEBI:57618"/>
        <dbReference type="ChEBI" id="CHEBI:57743"/>
        <dbReference type="ChEBI" id="CHEBI:58210"/>
        <dbReference type="EC" id="1.14.14.47"/>
    </reaction>
</comment>
<comment type="cofactor">
    <cofactor evidence="1 11">
        <name>heme</name>
        <dbReference type="ChEBI" id="CHEBI:30413"/>
    </cofactor>
</comment>
<evidence type="ECO:0000256" key="2">
    <source>
        <dbReference type="ARBA" id="ARBA00002642"/>
    </source>
</evidence>
<dbReference type="InterPro" id="IPR044944">
    <property type="entry name" value="NOS_dom_3"/>
</dbReference>
<evidence type="ECO:0000256" key="11">
    <source>
        <dbReference type="PIRNR" id="PIRNR037219"/>
    </source>
</evidence>
<organism evidence="13 14">
    <name type="scientific">Pontibacillus salicampi</name>
    <dbReference type="NCBI Taxonomy" id="1449801"/>
    <lineage>
        <taxon>Bacteria</taxon>
        <taxon>Bacillati</taxon>
        <taxon>Bacillota</taxon>
        <taxon>Bacilli</taxon>
        <taxon>Bacillales</taxon>
        <taxon>Bacillaceae</taxon>
        <taxon>Pontibacillus</taxon>
    </lineage>
</organism>
<evidence type="ECO:0000256" key="10">
    <source>
        <dbReference type="ARBA" id="ARBA00048713"/>
    </source>
</evidence>
<evidence type="ECO:0000256" key="4">
    <source>
        <dbReference type="ARBA" id="ARBA00012735"/>
    </source>
</evidence>
<dbReference type="EMBL" id="JBHLTP010000012">
    <property type="protein sequence ID" value="MFC0524870.1"/>
    <property type="molecule type" value="Genomic_DNA"/>
</dbReference>
<dbReference type="InterPro" id="IPR044943">
    <property type="entry name" value="NOS_dom_1"/>
</dbReference>
<dbReference type="SUPFAM" id="SSF56512">
    <property type="entry name" value="Nitric oxide (NO) synthase oxygenase domain"/>
    <property type="match status" value="1"/>
</dbReference>
<evidence type="ECO:0000256" key="9">
    <source>
        <dbReference type="ARBA" id="ARBA00023004"/>
    </source>
</evidence>